<evidence type="ECO:0000256" key="5">
    <source>
        <dbReference type="ARBA" id="ARBA00022833"/>
    </source>
</evidence>
<dbReference type="PROSITE" id="PS50157">
    <property type="entry name" value="ZINC_FINGER_C2H2_2"/>
    <property type="match status" value="5"/>
</dbReference>
<dbReference type="AlphaFoldDB" id="A0A9N9MPU0"/>
<feature type="domain" description="C2H2-type" evidence="9">
    <location>
        <begin position="294"/>
        <end position="322"/>
    </location>
</feature>
<reference evidence="10" key="1">
    <citation type="submission" date="2022-01" db="EMBL/GenBank/DDBJ databases">
        <authorList>
            <person name="King R."/>
        </authorList>
    </citation>
    <scope>NUCLEOTIDE SEQUENCE</scope>
</reference>
<evidence type="ECO:0000256" key="8">
    <source>
        <dbReference type="SAM" id="MobiDB-lite"/>
    </source>
</evidence>
<feature type="domain" description="C2H2-type" evidence="9">
    <location>
        <begin position="208"/>
        <end position="237"/>
    </location>
</feature>
<dbReference type="SMART" id="SM00355">
    <property type="entry name" value="ZnF_C2H2"/>
    <property type="match status" value="10"/>
</dbReference>
<organism evidence="10 11">
    <name type="scientific">Ceutorhynchus assimilis</name>
    <name type="common">cabbage seed weevil</name>
    <dbReference type="NCBI Taxonomy" id="467358"/>
    <lineage>
        <taxon>Eukaryota</taxon>
        <taxon>Metazoa</taxon>
        <taxon>Ecdysozoa</taxon>
        <taxon>Arthropoda</taxon>
        <taxon>Hexapoda</taxon>
        <taxon>Insecta</taxon>
        <taxon>Pterygota</taxon>
        <taxon>Neoptera</taxon>
        <taxon>Endopterygota</taxon>
        <taxon>Coleoptera</taxon>
        <taxon>Polyphaga</taxon>
        <taxon>Cucujiformia</taxon>
        <taxon>Curculionidae</taxon>
        <taxon>Ceutorhynchinae</taxon>
        <taxon>Ceutorhynchus</taxon>
    </lineage>
</organism>
<accession>A0A9N9MPU0</accession>
<dbReference type="FunFam" id="3.30.160.60:FF:000446">
    <property type="entry name" value="Zinc finger protein"/>
    <property type="match status" value="1"/>
</dbReference>
<dbReference type="Proteomes" id="UP001152799">
    <property type="component" value="Chromosome 5"/>
</dbReference>
<evidence type="ECO:0000256" key="4">
    <source>
        <dbReference type="ARBA" id="ARBA00022771"/>
    </source>
</evidence>
<evidence type="ECO:0000313" key="10">
    <source>
        <dbReference type="EMBL" id="CAG9769088.1"/>
    </source>
</evidence>
<dbReference type="SUPFAM" id="SSF57667">
    <property type="entry name" value="beta-beta-alpha zinc fingers"/>
    <property type="match status" value="4"/>
</dbReference>
<evidence type="ECO:0000256" key="3">
    <source>
        <dbReference type="ARBA" id="ARBA00022737"/>
    </source>
</evidence>
<dbReference type="InterPro" id="IPR013087">
    <property type="entry name" value="Znf_C2H2_type"/>
</dbReference>
<dbReference type="EMBL" id="OU892281">
    <property type="protein sequence ID" value="CAG9769088.1"/>
    <property type="molecule type" value="Genomic_DNA"/>
</dbReference>
<dbReference type="PANTHER" id="PTHR24406">
    <property type="entry name" value="TRANSCRIPTIONAL REPRESSOR CTCFL-RELATED"/>
    <property type="match status" value="1"/>
</dbReference>
<feature type="compositionally biased region" description="Acidic residues" evidence="8">
    <location>
        <begin position="489"/>
        <end position="499"/>
    </location>
</feature>
<keyword evidence="3" id="KW-0677">Repeat</keyword>
<evidence type="ECO:0000259" key="9">
    <source>
        <dbReference type="PROSITE" id="PS50157"/>
    </source>
</evidence>
<feature type="domain" description="C2H2-type" evidence="9">
    <location>
        <begin position="323"/>
        <end position="350"/>
    </location>
</feature>
<keyword evidence="5" id="KW-0862">Zinc</keyword>
<evidence type="ECO:0000256" key="6">
    <source>
        <dbReference type="ARBA" id="ARBA00023242"/>
    </source>
</evidence>
<dbReference type="OrthoDB" id="10260596at2759"/>
<comment type="subcellular location">
    <subcellularLocation>
        <location evidence="1">Nucleus</location>
    </subcellularLocation>
</comment>
<dbReference type="Pfam" id="PF00096">
    <property type="entry name" value="zf-C2H2"/>
    <property type="match status" value="1"/>
</dbReference>
<dbReference type="GO" id="GO:0008270">
    <property type="term" value="F:zinc ion binding"/>
    <property type="evidence" value="ECO:0007669"/>
    <property type="project" value="UniProtKB-KW"/>
</dbReference>
<dbReference type="InterPro" id="IPR050888">
    <property type="entry name" value="ZnF_C2H2-type_TF"/>
</dbReference>
<sequence length="569" mass="66396">MDNQLEVAKTKTLAVFENVVTKERQRKRKFRTNTFSEEDSSPSESELVIDEAEKFKRKKAGVRVHLKKETIQVTCEWEGCSAQFTILHNFFEHLTEHGQQSDDLKCKWADCPNPTGSFNQTILIRHLAYHGYLSKLANIGENVLNRNNFPDCSFEKKYSVRIPLDGYECEWVGCRGHMMNTIYEFLSHVDRHVLLAPTGKKMNDREEISCHWGGCNGVYTTRYKLGDHLKAHTKERTIACPTCMSLFSTKTTFSDHRKRQLKPDMRSYQCSQCLKLFSAERLLSDHMRVHINQYKCTLCDMTCPKPSMLAKHFRYRHMDVRLFKCHICSKTFVTNSNLKTHLTTHQEKPFKCDQCDFGCKSKVGLNSHMKKNHKQEQLIYECPVCKQHLKRGDYLTFHLIKKHKFHWPSGHSRFRYRKDSDGIQRLQTIRYESLEVTEQMIRSESTQTTINPSTVTYNVIYDKDDKYKLTILQQPDNPETENPYNPETENPDDPENEDNTEDRAIIITLEEVDESGNIIESREIVTNSKDLPTVKLDGPPKIIAKRDMPIVENVVYLNDDLEVKTEFIP</sequence>
<dbReference type="GO" id="GO:0005634">
    <property type="term" value="C:nucleus"/>
    <property type="evidence" value="ECO:0007669"/>
    <property type="project" value="UniProtKB-SubCell"/>
</dbReference>
<keyword evidence="4 7" id="KW-0863">Zinc-finger</keyword>
<feature type="compositionally biased region" description="Low complexity" evidence="8">
    <location>
        <begin position="475"/>
        <end position="488"/>
    </location>
</feature>
<protein>
    <recommendedName>
        <fullName evidence="9">C2H2-type domain-containing protein</fullName>
    </recommendedName>
</protein>
<feature type="domain" description="C2H2-type" evidence="9">
    <location>
        <begin position="350"/>
        <end position="378"/>
    </location>
</feature>
<keyword evidence="6" id="KW-0539">Nucleus</keyword>
<proteinExistence type="predicted"/>
<evidence type="ECO:0000256" key="1">
    <source>
        <dbReference type="ARBA" id="ARBA00004123"/>
    </source>
</evidence>
<gene>
    <name evidence="10" type="ORF">CEUTPL_LOCUS9604</name>
</gene>
<feature type="domain" description="C2H2-type" evidence="9">
    <location>
        <begin position="268"/>
        <end position="295"/>
    </location>
</feature>
<evidence type="ECO:0000256" key="2">
    <source>
        <dbReference type="ARBA" id="ARBA00022723"/>
    </source>
</evidence>
<dbReference type="PROSITE" id="PS00028">
    <property type="entry name" value="ZINC_FINGER_C2H2_1"/>
    <property type="match status" value="6"/>
</dbReference>
<dbReference type="InterPro" id="IPR036236">
    <property type="entry name" value="Znf_C2H2_sf"/>
</dbReference>
<name>A0A9N9MPU0_9CUCU</name>
<evidence type="ECO:0000256" key="7">
    <source>
        <dbReference type="PROSITE-ProRule" id="PRU00042"/>
    </source>
</evidence>
<feature type="region of interest" description="Disordered" evidence="8">
    <location>
        <begin position="473"/>
        <end position="499"/>
    </location>
</feature>
<evidence type="ECO:0000313" key="11">
    <source>
        <dbReference type="Proteomes" id="UP001152799"/>
    </source>
</evidence>
<keyword evidence="2" id="KW-0479">Metal-binding</keyword>
<dbReference type="Gene3D" id="3.30.160.60">
    <property type="entry name" value="Classic Zinc Finger"/>
    <property type="match status" value="5"/>
</dbReference>
<keyword evidence="11" id="KW-1185">Reference proteome</keyword>